<evidence type="ECO:0000256" key="4">
    <source>
        <dbReference type="ARBA" id="ARBA00023136"/>
    </source>
</evidence>
<name>A0A8C6VTB3_NOTFU</name>
<feature type="domain" description="G-protein coupled receptors family 1 profile" evidence="6">
    <location>
        <begin position="33"/>
        <end position="323"/>
    </location>
</feature>
<protein>
    <submittedName>
        <fullName evidence="7">Si:dkey-30c15.2</fullName>
    </submittedName>
</protein>
<keyword evidence="2 5" id="KW-0812">Transmembrane</keyword>
<reference evidence="7" key="3">
    <citation type="submission" date="2025-09" db="UniProtKB">
        <authorList>
            <consortium name="Ensembl"/>
        </authorList>
    </citation>
    <scope>IDENTIFICATION</scope>
</reference>
<organism evidence="7 8">
    <name type="scientific">Nothobranchius furzeri</name>
    <name type="common">Turquoise killifish</name>
    <dbReference type="NCBI Taxonomy" id="105023"/>
    <lineage>
        <taxon>Eukaryota</taxon>
        <taxon>Metazoa</taxon>
        <taxon>Chordata</taxon>
        <taxon>Craniata</taxon>
        <taxon>Vertebrata</taxon>
        <taxon>Euteleostomi</taxon>
        <taxon>Actinopterygii</taxon>
        <taxon>Neopterygii</taxon>
        <taxon>Teleostei</taxon>
        <taxon>Neoteleostei</taxon>
        <taxon>Acanthomorphata</taxon>
        <taxon>Ovalentaria</taxon>
        <taxon>Atherinomorphae</taxon>
        <taxon>Cyprinodontiformes</taxon>
        <taxon>Nothobranchiidae</taxon>
        <taxon>Nothobranchius</taxon>
    </lineage>
</organism>
<evidence type="ECO:0000256" key="1">
    <source>
        <dbReference type="ARBA" id="ARBA00004141"/>
    </source>
</evidence>
<proteinExistence type="predicted"/>
<dbReference type="GeneTree" id="ENSGT00660000097187"/>
<feature type="transmembrane region" description="Helical" evidence="5">
    <location>
        <begin position="55"/>
        <end position="76"/>
    </location>
</feature>
<reference evidence="7" key="1">
    <citation type="submission" date="2014-08" db="EMBL/GenBank/DDBJ databases">
        <authorList>
            <person name="Senf B."/>
            <person name="Petzold A."/>
            <person name="Downie B.R."/>
            <person name="Koch P."/>
            <person name="Platzer M."/>
        </authorList>
    </citation>
    <scope>NUCLEOTIDE SEQUENCE [LARGE SCALE GENOMIC DNA]</scope>
    <source>
        <strain evidence="7">GRZ</strain>
    </source>
</reference>
<dbReference type="Gene3D" id="1.20.1070.10">
    <property type="entry name" value="Rhodopsin 7-helix transmembrane proteins"/>
    <property type="match status" value="1"/>
</dbReference>
<dbReference type="Proteomes" id="UP000694548">
    <property type="component" value="Chromosome sgr13"/>
</dbReference>
<evidence type="ECO:0000313" key="8">
    <source>
        <dbReference type="Proteomes" id="UP000694548"/>
    </source>
</evidence>
<evidence type="ECO:0000256" key="3">
    <source>
        <dbReference type="ARBA" id="ARBA00022989"/>
    </source>
</evidence>
<comment type="subcellular location">
    <subcellularLocation>
        <location evidence="1">Membrane</location>
        <topology evidence="1">Multi-pass membrane protein</topology>
    </subcellularLocation>
</comment>
<dbReference type="InterPro" id="IPR000276">
    <property type="entry name" value="GPCR_Rhodpsn"/>
</dbReference>
<evidence type="ECO:0000256" key="2">
    <source>
        <dbReference type="ARBA" id="ARBA00022692"/>
    </source>
</evidence>
<evidence type="ECO:0000259" key="6">
    <source>
        <dbReference type="PROSITE" id="PS50262"/>
    </source>
</evidence>
<dbReference type="PROSITE" id="PS50262">
    <property type="entry name" value="G_PROTEIN_RECEP_F1_2"/>
    <property type="match status" value="1"/>
</dbReference>
<dbReference type="Ensembl" id="ENSNFUT00015040433.1">
    <property type="protein sequence ID" value="ENSNFUP00015038726.1"/>
    <property type="gene ID" value="ENSNFUG00015018681.1"/>
</dbReference>
<sequence length="356" mass="40955">MSCQYYCLYFHFIFQINTLSIVYIVLLTPSVIGSFSVLVTSIVKWRRLKNQVHLLVQLTLADLLAALILMLTSVSNKIEANTDIMCQFSLPLSLTFYFISFLLVVVYAWKSKNAVQGWRDTAKDDDHRRSQCRRTMVAIPIYIIVWVVPLACYLAYVIAVRIGTSQLIPVTTRSPDMTTQNNNTSCNSCILFLHIWNNSCSVERTENKFVDKFIRIVLVIVVISVMIVCSFIYYKVEKWYEWRTHGGLFPIEGDGRSRRRFKRELSTARNMVFVILICWAPALLLILLSTLNLPDVKPHNLFALYLLQAATVSLQGFLNSMVYAWRRPNFTEAVLGESMPLLGYHHMAFFDESLVS</sequence>
<feature type="transmembrane region" description="Helical" evidence="5">
    <location>
        <begin position="137"/>
        <end position="159"/>
    </location>
</feature>
<evidence type="ECO:0000313" key="7">
    <source>
        <dbReference type="Ensembl" id="ENSNFUP00015038726.1"/>
    </source>
</evidence>
<evidence type="ECO:0000256" key="5">
    <source>
        <dbReference type="SAM" id="Phobius"/>
    </source>
</evidence>
<feature type="transmembrane region" description="Helical" evidence="5">
    <location>
        <begin position="213"/>
        <end position="234"/>
    </location>
</feature>
<dbReference type="PANTHER" id="PTHR23112">
    <property type="entry name" value="G PROTEIN-COUPLED RECEPTOR 157-RELATED"/>
    <property type="match status" value="1"/>
</dbReference>
<feature type="transmembrane region" description="Helical" evidence="5">
    <location>
        <begin position="302"/>
        <end position="325"/>
    </location>
</feature>
<feature type="transmembrane region" description="Helical" evidence="5">
    <location>
        <begin position="88"/>
        <end position="109"/>
    </location>
</feature>
<accession>A0A8C6VTB3</accession>
<dbReference type="SUPFAM" id="SSF81321">
    <property type="entry name" value="Family A G protein-coupled receptor-like"/>
    <property type="match status" value="1"/>
</dbReference>
<feature type="transmembrane region" description="Helical" evidence="5">
    <location>
        <begin position="20"/>
        <end position="43"/>
    </location>
</feature>
<dbReference type="GO" id="GO:0007189">
    <property type="term" value="P:adenylate cyclase-activating G protein-coupled receptor signaling pathway"/>
    <property type="evidence" value="ECO:0007669"/>
    <property type="project" value="TreeGrafter"/>
</dbReference>
<dbReference type="PRINTS" id="PR00237">
    <property type="entry name" value="GPCRRHODOPSN"/>
</dbReference>
<keyword evidence="8" id="KW-1185">Reference proteome</keyword>
<gene>
    <name evidence="7" type="primary">si:dkey-30c15.2</name>
</gene>
<dbReference type="InterPro" id="IPR017452">
    <property type="entry name" value="GPCR_Rhodpsn_7TM"/>
</dbReference>
<keyword evidence="4 5" id="KW-0472">Membrane</keyword>
<feature type="transmembrane region" description="Helical" evidence="5">
    <location>
        <begin position="268"/>
        <end position="290"/>
    </location>
</feature>
<dbReference type="GO" id="GO:0005886">
    <property type="term" value="C:plasma membrane"/>
    <property type="evidence" value="ECO:0007669"/>
    <property type="project" value="TreeGrafter"/>
</dbReference>
<dbReference type="PANTHER" id="PTHR23112:SF36">
    <property type="entry name" value="SI:DKEY-30C15.2 PROTEIN"/>
    <property type="match status" value="1"/>
</dbReference>
<dbReference type="GO" id="GO:0004930">
    <property type="term" value="F:G protein-coupled receptor activity"/>
    <property type="evidence" value="ECO:0007669"/>
    <property type="project" value="InterPro"/>
</dbReference>
<dbReference type="AlphaFoldDB" id="A0A8C6VTB3"/>
<keyword evidence="3 5" id="KW-1133">Transmembrane helix</keyword>
<reference evidence="7" key="2">
    <citation type="submission" date="2025-08" db="UniProtKB">
        <authorList>
            <consortium name="Ensembl"/>
        </authorList>
    </citation>
    <scope>IDENTIFICATION</scope>
</reference>